<reference evidence="1 3" key="1">
    <citation type="submission" date="2012-10" db="EMBL/GenBank/DDBJ databases">
        <title>Genome assembly of Amycolatopsis azurea DSM 43854.</title>
        <authorList>
            <person name="Khatri I."/>
            <person name="Kaur I."/>
            <person name="Subramanian S."/>
            <person name="Mayilraj S."/>
        </authorList>
    </citation>
    <scope>NUCLEOTIDE SEQUENCE [LARGE SCALE GENOMIC DNA]</scope>
    <source>
        <strain evidence="1 3">DSM 43854</strain>
    </source>
</reference>
<protein>
    <submittedName>
        <fullName evidence="1">Uncharacterized protein</fullName>
    </submittedName>
</protein>
<keyword evidence="4" id="KW-1185">Reference proteome</keyword>
<accession>M2PJM9</accession>
<dbReference type="AlphaFoldDB" id="M2PJM9"/>
<proteinExistence type="predicted"/>
<name>M2PJM9_9PSEU</name>
<dbReference type="EMBL" id="ANMG01000055">
    <property type="protein sequence ID" value="EMD24698.1"/>
    <property type="molecule type" value="Genomic_DNA"/>
</dbReference>
<evidence type="ECO:0000313" key="4">
    <source>
        <dbReference type="Proteomes" id="UP000188551"/>
    </source>
</evidence>
<sequence length="179" mass="19322">MNEAILNTVQVTSALTAQTTVSFSHCAMTFELHPGDSFEVTERTPPDGYLEIVFDAHEGRPILWLHGWESGDTELSVNGVRKELPPCIRNDQPSFRLKGWPAGAASSGTTAGLYVSDARTQARNLVEVEDSGTTTSYSAPPGLLIWYSGTGVDGNPPRLVLHDDVLRIVGSNSHVVTDT</sequence>
<dbReference type="Proteomes" id="UP000188551">
    <property type="component" value="Unassembled WGS sequence"/>
</dbReference>
<evidence type="ECO:0000313" key="3">
    <source>
        <dbReference type="Proteomes" id="UP000014137"/>
    </source>
</evidence>
<dbReference type="OrthoDB" id="3637689at2"/>
<dbReference type="RefSeq" id="WP_005162766.1">
    <property type="nucleotide sequence ID" value="NZ_ANMG01000055.1"/>
</dbReference>
<reference evidence="2 4" key="2">
    <citation type="submission" date="2017-02" db="EMBL/GenBank/DDBJ databases">
        <title>Amycolatopsis azurea DSM 43854 draft genome.</title>
        <authorList>
            <person name="Mayilraj S."/>
        </authorList>
    </citation>
    <scope>NUCLEOTIDE SEQUENCE [LARGE SCALE GENOMIC DNA]</scope>
    <source>
        <strain evidence="2 4">DSM 43854</strain>
    </source>
</reference>
<dbReference type="Proteomes" id="UP000014137">
    <property type="component" value="Unassembled WGS sequence"/>
</dbReference>
<evidence type="ECO:0000313" key="1">
    <source>
        <dbReference type="EMBL" id="EMD24698.1"/>
    </source>
</evidence>
<evidence type="ECO:0000313" key="2">
    <source>
        <dbReference type="EMBL" id="OOC08195.1"/>
    </source>
</evidence>
<gene>
    <name evidence="2" type="ORF">B0293_04890</name>
    <name evidence="1" type="ORF">C791_5718</name>
</gene>
<dbReference type="PATRIC" id="fig|1238180.3.peg.5634"/>
<dbReference type="EMBL" id="MUXN01000002">
    <property type="protein sequence ID" value="OOC08195.1"/>
    <property type="molecule type" value="Genomic_DNA"/>
</dbReference>
<organism evidence="1 3">
    <name type="scientific">Amycolatopsis azurea DSM 43854</name>
    <dbReference type="NCBI Taxonomy" id="1238180"/>
    <lineage>
        <taxon>Bacteria</taxon>
        <taxon>Bacillati</taxon>
        <taxon>Actinomycetota</taxon>
        <taxon>Actinomycetes</taxon>
        <taxon>Pseudonocardiales</taxon>
        <taxon>Pseudonocardiaceae</taxon>
        <taxon>Amycolatopsis</taxon>
    </lineage>
</organism>
<comment type="caution">
    <text evidence="1">The sequence shown here is derived from an EMBL/GenBank/DDBJ whole genome shotgun (WGS) entry which is preliminary data.</text>
</comment>